<accession>G9Y0J5</accession>
<comment type="caution">
    <text evidence="1">The sequence shown here is derived from an EMBL/GenBank/DDBJ whole genome shotgun (WGS) entry which is preliminary data.</text>
</comment>
<protein>
    <submittedName>
        <fullName evidence="1">Uncharacterized protein</fullName>
    </submittedName>
</protein>
<sequence length="87" mass="9420">MAAIHGLAAALSDHLFLAFLSTEAFSDTKINGRQLQRTEGHFHQVGMDTLKAGLAALTEAEKRHKKTLAKFVRVIVMGGTTQGMIRG</sequence>
<gene>
    <name evidence="1" type="ORF">HMPREF0454_00052</name>
</gene>
<dbReference type="Proteomes" id="UP000005959">
    <property type="component" value="Unassembled WGS sequence"/>
</dbReference>
<dbReference type="HOGENOM" id="CLU_2478997_0_0_6"/>
<proteinExistence type="predicted"/>
<evidence type="ECO:0000313" key="2">
    <source>
        <dbReference type="Proteomes" id="UP000005959"/>
    </source>
</evidence>
<dbReference type="AlphaFoldDB" id="G9Y0J5"/>
<dbReference type="EMBL" id="AGCI01000001">
    <property type="protein sequence ID" value="EHM48873.1"/>
    <property type="molecule type" value="Genomic_DNA"/>
</dbReference>
<evidence type="ECO:0000313" key="1">
    <source>
        <dbReference type="EMBL" id="EHM48873.1"/>
    </source>
</evidence>
<reference evidence="1 2" key="1">
    <citation type="submission" date="2011-08" db="EMBL/GenBank/DDBJ databases">
        <authorList>
            <person name="Weinstock G."/>
            <person name="Sodergren E."/>
            <person name="Clifton S."/>
            <person name="Fulton L."/>
            <person name="Fulton B."/>
            <person name="Courtney L."/>
            <person name="Fronick C."/>
            <person name="Harrison M."/>
            <person name="Strong C."/>
            <person name="Farmer C."/>
            <person name="Delahaunty K."/>
            <person name="Markovic C."/>
            <person name="Hall O."/>
            <person name="Minx P."/>
            <person name="Tomlinson C."/>
            <person name="Mitreva M."/>
            <person name="Hou S."/>
            <person name="Chen J."/>
            <person name="Wollam A."/>
            <person name="Pepin K.H."/>
            <person name="Johnson M."/>
            <person name="Bhonagiri V."/>
            <person name="Zhang X."/>
            <person name="Suruliraj S."/>
            <person name="Warren W."/>
            <person name="Chinwalla A."/>
            <person name="Mardis E.R."/>
            <person name="Wilson R.K."/>
        </authorList>
    </citation>
    <scope>NUCLEOTIDE SEQUENCE [LARGE SCALE GENOMIC DNA]</scope>
    <source>
        <strain evidence="1 2">ATCC 51873</strain>
    </source>
</reference>
<organism evidence="1 2">
    <name type="scientific">Hafnia alvei ATCC 51873</name>
    <dbReference type="NCBI Taxonomy" id="1002364"/>
    <lineage>
        <taxon>Bacteria</taxon>
        <taxon>Pseudomonadati</taxon>
        <taxon>Pseudomonadota</taxon>
        <taxon>Gammaproteobacteria</taxon>
        <taxon>Enterobacterales</taxon>
        <taxon>Hafniaceae</taxon>
        <taxon>Hafnia</taxon>
    </lineage>
</organism>
<name>G9Y0J5_HAFAL</name>